<feature type="transmembrane region" description="Helical" evidence="2">
    <location>
        <begin position="269"/>
        <end position="286"/>
    </location>
</feature>
<name>A0A368T7R6_9ACTN</name>
<gene>
    <name evidence="4" type="ORF">DEF24_14365</name>
</gene>
<feature type="transmembrane region" description="Helical" evidence="2">
    <location>
        <begin position="323"/>
        <end position="346"/>
    </location>
</feature>
<feature type="transmembrane region" description="Helical" evidence="2">
    <location>
        <begin position="154"/>
        <end position="174"/>
    </location>
</feature>
<reference evidence="4 5" key="1">
    <citation type="submission" date="2018-04" db="EMBL/GenBank/DDBJ databases">
        <title>Novel actinobacteria from marine sediment.</title>
        <authorList>
            <person name="Ng Z.Y."/>
            <person name="Tan G.Y.A."/>
        </authorList>
    </citation>
    <scope>NUCLEOTIDE SEQUENCE [LARGE SCALE GENOMIC DNA]</scope>
    <source>
        <strain evidence="4 5">TPS81</strain>
    </source>
</reference>
<dbReference type="Proteomes" id="UP000253318">
    <property type="component" value="Unassembled WGS sequence"/>
</dbReference>
<dbReference type="GO" id="GO:0008237">
    <property type="term" value="F:metallopeptidase activity"/>
    <property type="evidence" value="ECO:0007669"/>
    <property type="project" value="UniProtKB-KW"/>
</dbReference>
<comment type="caution">
    <text evidence="4">The sequence shown here is derived from an EMBL/GenBank/DDBJ whole genome shotgun (WGS) entry which is preliminary data.</text>
</comment>
<sequence length="359" mass="37792">MGNAKEYPALSESSDKPAAGEPGPPEAVTRSWASPAPVPRPGPRLLRPRPGAPYHRVDRTGRFRWWRPPLAVLLVLAAYPVVLVTVMAAATIIALPFGGRPDENGVTGWPVADLAVELFLLACLIPVVALAVRLVLRRPVGTLASVEGRLRLRWLLLCCAVAAVCVAGYAAVLFGSYAVTSPGEPLLGTFTGAAAFAAALAVVLLLVPFQAAAEEYALRGFLMQVVGGYGADPGERMRDGVLSRVLRSPVPAIAVSGVIFALLHDYSAWAMADVAIFGLAMAWLTWYTGGLEAAVALHVLHNTVLFALSAYDGSYTDAGTGSGSWYALVGTGVEVGLYVVLVVWLARRLGVRRTVPDGG</sequence>
<dbReference type="InterPro" id="IPR003675">
    <property type="entry name" value="Rce1/LyrA-like_dom"/>
</dbReference>
<dbReference type="PANTHER" id="PTHR39430:SF1">
    <property type="entry name" value="PROTEASE"/>
    <property type="match status" value="1"/>
</dbReference>
<evidence type="ECO:0000313" key="4">
    <source>
        <dbReference type="EMBL" id="RCV57919.1"/>
    </source>
</evidence>
<dbReference type="Pfam" id="PF02517">
    <property type="entry name" value="Rce1-like"/>
    <property type="match status" value="1"/>
</dbReference>
<accession>A0A368T7R6</accession>
<evidence type="ECO:0000256" key="2">
    <source>
        <dbReference type="SAM" id="Phobius"/>
    </source>
</evidence>
<protein>
    <submittedName>
        <fullName evidence="4">CPBP family intramembrane metalloprotease domain-containing protein</fullName>
    </submittedName>
</protein>
<feature type="transmembrane region" description="Helical" evidence="2">
    <location>
        <begin position="186"/>
        <end position="209"/>
    </location>
</feature>
<evidence type="ECO:0000259" key="3">
    <source>
        <dbReference type="Pfam" id="PF02517"/>
    </source>
</evidence>
<organism evidence="4 5">
    <name type="scientific">Marinitenerispora sediminis</name>
    <dbReference type="NCBI Taxonomy" id="1931232"/>
    <lineage>
        <taxon>Bacteria</taxon>
        <taxon>Bacillati</taxon>
        <taxon>Actinomycetota</taxon>
        <taxon>Actinomycetes</taxon>
        <taxon>Streptosporangiales</taxon>
        <taxon>Nocardiopsidaceae</taxon>
        <taxon>Marinitenerispora</taxon>
    </lineage>
</organism>
<keyword evidence="2" id="KW-0812">Transmembrane</keyword>
<feature type="domain" description="CAAX prenyl protease 2/Lysostaphin resistance protein A-like" evidence="3">
    <location>
        <begin position="199"/>
        <end position="304"/>
    </location>
</feature>
<proteinExistence type="predicted"/>
<keyword evidence="4" id="KW-0378">Hydrolase</keyword>
<feature type="compositionally biased region" description="Low complexity" evidence="1">
    <location>
        <begin position="43"/>
        <end position="53"/>
    </location>
</feature>
<dbReference type="GO" id="GO:0004175">
    <property type="term" value="F:endopeptidase activity"/>
    <property type="evidence" value="ECO:0007669"/>
    <property type="project" value="UniProtKB-ARBA"/>
</dbReference>
<evidence type="ECO:0000313" key="5">
    <source>
        <dbReference type="Proteomes" id="UP000253318"/>
    </source>
</evidence>
<evidence type="ECO:0000256" key="1">
    <source>
        <dbReference type="SAM" id="MobiDB-lite"/>
    </source>
</evidence>
<dbReference type="EMBL" id="QEIN01000104">
    <property type="protein sequence ID" value="RCV57919.1"/>
    <property type="molecule type" value="Genomic_DNA"/>
</dbReference>
<feature type="transmembrane region" description="Helical" evidence="2">
    <location>
        <begin position="70"/>
        <end position="94"/>
    </location>
</feature>
<keyword evidence="2" id="KW-0472">Membrane</keyword>
<feature type="transmembrane region" description="Helical" evidence="2">
    <location>
        <begin position="114"/>
        <end position="134"/>
    </location>
</feature>
<dbReference type="PANTHER" id="PTHR39430">
    <property type="entry name" value="MEMBRANE-ASSOCIATED PROTEASE-RELATED"/>
    <property type="match status" value="1"/>
</dbReference>
<feature type="region of interest" description="Disordered" evidence="1">
    <location>
        <begin position="1"/>
        <end position="53"/>
    </location>
</feature>
<dbReference type="OrthoDB" id="2680086at2"/>
<dbReference type="GO" id="GO:0080120">
    <property type="term" value="P:CAAX-box protein maturation"/>
    <property type="evidence" value="ECO:0007669"/>
    <property type="project" value="UniProtKB-ARBA"/>
</dbReference>
<dbReference type="GO" id="GO:0006508">
    <property type="term" value="P:proteolysis"/>
    <property type="evidence" value="ECO:0007669"/>
    <property type="project" value="UniProtKB-KW"/>
</dbReference>
<keyword evidence="4" id="KW-0482">Metalloprotease</keyword>
<keyword evidence="5" id="KW-1185">Reference proteome</keyword>
<dbReference type="AlphaFoldDB" id="A0A368T7R6"/>
<keyword evidence="2" id="KW-1133">Transmembrane helix</keyword>
<keyword evidence="4" id="KW-0645">Protease</keyword>